<dbReference type="Proteomes" id="UP001153678">
    <property type="component" value="Unassembled WGS sequence"/>
</dbReference>
<reference evidence="1" key="1">
    <citation type="submission" date="2022-08" db="EMBL/GenBank/DDBJ databases">
        <authorList>
            <person name="Kallberg Y."/>
            <person name="Tangrot J."/>
            <person name="Rosling A."/>
        </authorList>
    </citation>
    <scope>NUCLEOTIDE SEQUENCE</scope>
    <source>
        <strain evidence="1">Wild A</strain>
    </source>
</reference>
<sequence>MTFITLLPTRISDPRFLISGPNESGKLLYCFEGIKFYVREYEEFQARTVKSWNLSKERFPNGTTRFDITVYQDTFYIQLPPIMIQDMNLEDQATLKNRDDIMKFKYVRVACTSTIQGWCNKVRNKKFARKSGIFLYKLIRELVKIIQNLPAYKKNHNARIYLFFIVPDDIYDTFRYQRYITPKKNIGNDWDTFQEIRRKFPFSIM</sequence>
<dbReference type="AlphaFoldDB" id="A0A9W4SC79"/>
<keyword evidence="2" id="KW-1185">Reference proteome</keyword>
<evidence type="ECO:0000313" key="2">
    <source>
        <dbReference type="Proteomes" id="UP001153678"/>
    </source>
</evidence>
<comment type="caution">
    <text evidence="1">The sequence shown here is derived from an EMBL/GenBank/DDBJ whole genome shotgun (WGS) entry which is preliminary data.</text>
</comment>
<proteinExistence type="predicted"/>
<organism evidence="1 2">
    <name type="scientific">Funneliformis geosporum</name>
    <dbReference type="NCBI Taxonomy" id="1117311"/>
    <lineage>
        <taxon>Eukaryota</taxon>
        <taxon>Fungi</taxon>
        <taxon>Fungi incertae sedis</taxon>
        <taxon>Mucoromycota</taxon>
        <taxon>Glomeromycotina</taxon>
        <taxon>Glomeromycetes</taxon>
        <taxon>Glomerales</taxon>
        <taxon>Glomeraceae</taxon>
        <taxon>Funneliformis</taxon>
    </lineage>
</organism>
<protein>
    <submittedName>
        <fullName evidence="1">766_t:CDS:1</fullName>
    </submittedName>
</protein>
<dbReference type="OrthoDB" id="19861at2759"/>
<gene>
    <name evidence="1" type="ORF">FWILDA_LOCUS1001</name>
</gene>
<accession>A0A9W4SC79</accession>
<dbReference type="EMBL" id="CAMKVN010000083">
    <property type="protein sequence ID" value="CAI2163303.1"/>
    <property type="molecule type" value="Genomic_DNA"/>
</dbReference>
<evidence type="ECO:0000313" key="1">
    <source>
        <dbReference type="EMBL" id="CAI2163303.1"/>
    </source>
</evidence>
<name>A0A9W4SC79_9GLOM</name>